<dbReference type="GO" id="GO:1990281">
    <property type="term" value="C:efflux pump complex"/>
    <property type="evidence" value="ECO:0007669"/>
    <property type="project" value="TreeGrafter"/>
</dbReference>
<feature type="domain" description="Multidrug resistance protein MdtA-like barrel-sandwich hybrid" evidence="3">
    <location>
        <begin position="51"/>
        <end position="199"/>
    </location>
</feature>
<dbReference type="InterPro" id="IPR006143">
    <property type="entry name" value="RND_pump_MFP"/>
</dbReference>
<dbReference type="PANTHER" id="PTHR30469">
    <property type="entry name" value="MULTIDRUG RESISTANCE PROTEIN MDTA"/>
    <property type="match status" value="1"/>
</dbReference>
<evidence type="ECO:0000256" key="1">
    <source>
        <dbReference type="ARBA" id="ARBA00009477"/>
    </source>
</evidence>
<dbReference type="Pfam" id="PF25917">
    <property type="entry name" value="BSH_RND"/>
    <property type="match status" value="1"/>
</dbReference>
<dbReference type="InterPro" id="IPR058625">
    <property type="entry name" value="MdtA-like_BSH"/>
</dbReference>
<comment type="similarity">
    <text evidence="1">Belongs to the membrane fusion protein (MFP) (TC 8.A.1) family.</text>
</comment>
<dbReference type="Gene3D" id="1.10.287.470">
    <property type="entry name" value="Helix hairpin bin"/>
    <property type="match status" value="1"/>
</dbReference>
<comment type="caution">
    <text evidence="4">The sequence shown here is derived from an EMBL/GenBank/DDBJ whole genome shotgun (WGS) entry which is preliminary data.</text>
</comment>
<evidence type="ECO:0000256" key="2">
    <source>
        <dbReference type="SAM" id="SignalP"/>
    </source>
</evidence>
<dbReference type="GO" id="GO:0015562">
    <property type="term" value="F:efflux transmembrane transporter activity"/>
    <property type="evidence" value="ECO:0007669"/>
    <property type="project" value="TreeGrafter"/>
</dbReference>
<protein>
    <submittedName>
        <fullName evidence="4">Efflux RND transporter periplasmic adaptor subunit</fullName>
    </submittedName>
</protein>
<dbReference type="EMBL" id="RZHG01000014">
    <property type="protein sequence ID" value="RUR31858.1"/>
    <property type="molecule type" value="Genomic_DNA"/>
</dbReference>
<feature type="signal peptide" evidence="2">
    <location>
        <begin position="1"/>
        <end position="28"/>
    </location>
</feature>
<evidence type="ECO:0000313" key="5">
    <source>
        <dbReference type="Proteomes" id="UP000287336"/>
    </source>
</evidence>
<dbReference type="OrthoDB" id="9806939at2"/>
<organism evidence="4 5">
    <name type="scientific">Vreelandella andesensis</name>
    <dbReference type="NCBI Taxonomy" id="447567"/>
    <lineage>
        <taxon>Bacteria</taxon>
        <taxon>Pseudomonadati</taxon>
        <taxon>Pseudomonadota</taxon>
        <taxon>Gammaproteobacteria</taxon>
        <taxon>Oceanospirillales</taxon>
        <taxon>Halomonadaceae</taxon>
        <taxon>Vreelandella</taxon>
    </lineage>
</organism>
<keyword evidence="2" id="KW-0732">Signal</keyword>
<name>A0A433KQK5_9GAMM</name>
<keyword evidence="5" id="KW-1185">Reference proteome</keyword>
<dbReference type="RefSeq" id="WP_126946136.1">
    <property type="nucleotide sequence ID" value="NZ_RZHG01000014.1"/>
</dbReference>
<accession>A0A433KQK5</accession>
<dbReference type="Gene3D" id="2.40.30.170">
    <property type="match status" value="1"/>
</dbReference>
<dbReference type="NCBIfam" id="TIGR01730">
    <property type="entry name" value="RND_mfp"/>
    <property type="match status" value="1"/>
</dbReference>
<dbReference type="AlphaFoldDB" id="A0A433KQK5"/>
<gene>
    <name evidence="4" type="ORF">ELY33_07305</name>
</gene>
<dbReference type="Gene3D" id="2.40.50.100">
    <property type="match status" value="1"/>
</dbReference>
<dbReference type="Proteomes" id="UP000287336">
    <property type="component" value="Unassembled WGS sequence"/>
</dbReference>
<dbReference type="SUPFAM" id="SSF111369">
    <property type="entry name" value="HlyD-like secretion proteins"/>
    <property type="match status" value="1"/>
</dbReference>
<evidence type="ECO:0000313" key="4">
    <source>
        <dbReference type="EMBL" id="RUR31858.1"/>
    </source>
</evidence>
<evidence type="ECO:0000259" key="3">
    <source>
        <dbReference type="Pfam" id="PF25917"/>
    </source>
</evidence>
<reference evidence="4 5" key="1">
    <citation type="submission" date="2018-12" db="EMBL/GenBank/DDBJ databases">
        <title>three novel Halomonas strain isolated from plants.</title>
        <authorList>
            <person name="Sun C."/>
        </authorList>
    </citation>
    <scope>NUCLEOTIDE SEQUENCE [LARGE SCALE GENOMIC DNA]</scope>
    <source>
        <strain evidence="4 5">DSM 19434</strain>
    </source>
</reference>
<feature type="chain" id="PRO_5019029066" evidence="2">
    <location>
        <begin position="29"/>
        <end position="274"/>
    </location>
</feature>
<proteinExistence type="inferred from homology"/>
<sequence length="274" mass="29216">MASSLTCGAMKALAVTGLMALLAPQAVAQETPRPFEGVLYAIEERDLALPVAGLIATVTTREGMHVEQGEALLQLDTAAAELEMQRRLQVWEDETAIVASSERLRILDNQYQILRTLLNTTGSVSQDELDALQLERLQTRGQRDSSQVQKALAELEYQLAVEALDALTLKAPIDGVITHIEKFDGEWVSAGDTVATLVDLSAVVLRISIPDALARRLETGSPVPVAIEGIGPHEGVVTSISPVADQASGLVGIDIEVPNLTGNIRPGSRATAQL</sequence>